<evidence type="ECO:0000256" key="1">
    <source>
        <dbReference type="ARBA" id="ARBA00005750"/>
    </source>
</evidence>
<evidence type="ECO:0000256" key="2">
    <source>
        <dbReference type="ARBA" id="ARBA00013064"/>
    </source>
</evidence>
<dbReference type="InterPro" id="IPR016667">
    <property type="entry name" value="Caps_polysacc_synth_CpsB/CapC"/>
</dbReference>
<dbReference type="GO" id="GO:0004725">
    <property type="term" value="F:protein tyrosine phosphatase activity"/>
    <property type="evidence" value="ECO:0007669"/>
    <property type="project" value="UniProtKB-EC"/>
</dbReference>
<dbReference type="FunCoup" id="F7Q1J6">
    <property type="interactions" value="59"/>
</dbReference>
<name>F7Q1J6_9MOLU</name>
<dbReference type="SUPFAM" id="SSF89550">
    <property type="entry name" value="PHP domain-like"/>
    <property type="match status" value="1"/>
</dbReference>
<dbReference type="Proteomes" id="UP000005707">
    <property type="component" value="Unassembled WGS sequence"/>
</dbReference>
<evidence type="ECO:0000313" key="7">
    <source>
        <dbReference type="Proteomes" id="UP000005707"/>
    </source>
</evidence>
<dbReference type="AlphaFoldDB" id="F7Q1J6"/>
<keyword evidence="7" id="KW-1185">Reference proteome</keyword>
<reference evidence="6 7" key="1">
    <citation type="journal article" date="2011" name="J. Bacteriol.">
        <title>Genome sequence of Haloplasma contractile, an unusual contractile bacterium from a deep-sea anoxic brine lake.</title>
        <authorList>
            <person name="Antunes A."/>
            <person name="Alam I."/>
            <person name="El Dorry H."/>
            <person name="Siam R."/>
            <person name="Robertson A."/>
            <person name="Bajic V.B."/>
            <person name="Stingl U."/>
        </authorList>
    </citation>
    <scope>NUCLEOTIDE SEQUENCE [LARGE SCALE GENOMIC DNA]</scope>
    <source>
        <strain evidence="6 7">SSD-17B</strain>
    </source>
</reference>
<sequence length="262" mass="30104">MAPIHNLVDLHTHILPGIDDGSKDVNQSIRMLKMAALNGTKKIICTPHYYPRKIENEREHVIEALSLLREAIKLEDLDIELYAGSEIHVKSDTLNLIKENRLQTLNNTKYVLIEFPFIKEYLTVDPAEMIYNFTVEGYVPIVAHPERYTYVQSNPNLVFDWVKEGALMQINSNSLFSRNKSLTKVANQLLQAGLVHFIASDSHDESHRPPKLKEAYNHISTKYSETLANQLLSENGENVINNKPIQKGDYTQVKNKKRFFLF</sequence>
<dbReference type="RefSeq" id="WP_008825660.1">
    <property type="nucleotide sequence ID" value="NZ_AFNU02000003.1"/>
</dbReference>
<proteinExistence type="inferred from homology"/>
<dbReference type="PIRSF" id="PIRSF016557">
    <property type="entry name" value="Caps_synth_CpsB"/>
    <property type="match status" value="1"/>
</dbReference>
<dbReference type="GO" id="GO:0030145">
    <property type="term" value="F:manganese ion binding"/>
    <property type="evidence" value="ECO:0007669"/>
    <property type="project" value="InterPro"/>
</dbReference>
<dbReference type="OrthoDB" id="9788539at2"/>
<dbReference type="eggNOG" id="COG4464">
    <property type="taxonomic scope" value="Bacteria"/>
</dbReference>
<keyword evidence="3" id="KW-0378">Hydrolase</keyword>
<reference evidence="6 7" key="2">
    <citation type="journal article" date="2013" name="PLoS ONE">
        <title>INDIGO - INtegrated Data Warehouse of MIcrobial GenOmes with Examples from the Red Sea Extremophiles.</title>
        <authorList>
            <person name="Alam I."/>
            <person name="Antunes A."/>
            <person name="Kamau A.A."/>
            <person name="Ba Alawi W."/>
            <person name="Kalkatawi M."/>
            <person name="Stingl U."/>
            <person name="Bajic V.B."/>
        </authorList>
    </citation>
    <scope>NUCLEOTIDE SEQUENCE [LARGE SCALE GENOMIC DNA]</scope>
    <source>
        <strain evidence="6 7">SSD-17B</strain>
    </source>
</reference>
<dbReference type="InParanoid" id="F7Q1J6"/>
<dbReference type="InterPro" id="IPR016195">
    <property type="entry name" value="Pol/histidinol_Pase-like"/>
</dbReference>
<dbReference type="EMBL" id="AFNU02000003">
    <property type="protein sequence ID" value="ERJ12927.1"/>
    <property type="molecule type" value="Genomic_DNA"/>
</dbReference>
<evidence type="ECO:0000256" key="4">
    <source>
        <dbReference type="ARBA" id="ARBA00022912"/>
    </source>
</evidence>
<dbReference type="PANTHER" id="PTHR39181">
    <property type="entry name" value="TYROSINE-PROTEIN PHOSPHATASE YWQE"/>
    <property type="match status" value="1"/>
</dbReference>
<evidence type="ECO:0000256" key="5">
    <source>
        <dbReference type="ARBA" id="ARBA00051722"/>
    </source>
</evidence>
<dbReference type="Pfam" id="PF19567">
    <property type="entry name" value="CpsB_CapC"/>
    <property type="match status" value="1"/>
</dbReference>
<dbReference type="Gene3D" id="3.20.20.140">
    <property type="entry name" value="Metal-dependent hydrolases"/>
    <property type="match status" value="1"/>
</dbReference>
<organism evidence="6 7">
    <name type="scientific">Haloplasma contractile SSD-17B</name>
    <dbReference type="NCBI Taxonomy" id="1033810"/>
    <lineage>
        <taxon>Bacteria</taxon>
        <taxon>Bacillati</taxon>
        <taxon>Mycoplasmatota</taxon>
        <taxon>Mollicutes</taxon>
        <taxon>Haloplasmatales</taxon>
        <taxon>Haloplasmataceae</taxon>
        <taxon>Haloplasma</taxon>
    </lineage>
</organism>
<gene>
    <name evidence="6" type="ORF">HLPCO_001267</name>
</gene>
<comment type="caution">
    <text evidence="6">The sequence shown here is derived from an EMBL/GenBank/DDBJ whole genome shotgun (WGS) entry which is preliminary data.</text>
</comment>
<accession>F7Q1J6</accession>
<comment type="catalytic activity">
    <reaction evidence="5">
        <text>O-phospho-L-tyrosyl-[protein] + H2O = L-tyrosyl-[protein] + phosphate</text>
        <dbReference type="Rhea" id="RHEA:10684"/>
        <dbReference type="Rhea" id="RHEA-COMP:10136"/>
        <dbReference type="Rhea" id="RHEA-COMP:20101"/>
        <dbReference type="ChEBI" id="CHEBI:15377"/>
        <dbReference type="ChEBI" id="CHEBI:43474"/>
        <dbReference type="ChEBI" id="CHEBI:46858"/>
        <dbReference type="ChEBI" id="CHEBI:61978"/>
        <dbReference type="EC" id="3.1.3.48"/>
    </reaction>
</comment>
<dbReference type="STRING" id="1033810.HLPCO_001267"/>
<dbReference type="PANTHER" id="PTHR39181:SF1">
    <property type="entry name" value="TYROSINE-PROTEIN PHOSPHATASE YWQE"/>
    <property type="match status" value="1"/>
</dbReference>
<keyword evidence="4" id="KW-0904">Protein phosphatase</keyword>
<protein>
    <recommendedName>
        <fullName evidence="2">protein-tyrosine-phosphatase</fullName>
        <ecNumber evidence="2">3.1.3.48</ecNumber>
    </recommendedName>
</protein>
<comment type="similarity">
    <text evidence="1">Belongs to the metallo-dependent hydrolases superfamily. CpsB/CapC family.</text>
</comment>
<dbReference type="EC" id="3.1.3.48" evidence="2"/>
<evidence type="ECO:0000256" key="3">
    <source>
        <dbReference type="ARBA" id="ARBA00022801"/>
    </source>
</evidence>
<evidence type="ECO:0000313" key="6">
    <source>
        <dbReference type="EMBL" id="ERJ12927.1"/>
    </source>
</evidence>